<evidence type="ECO:0000256" key="4">
    <source>
        <dbReference type="ARBA" id="ARBA00048447"/>
    </source>
</evidence>
<dbReference type="NCBIfam" id="TIGR00107">
    <property type="entry name" value="deoD"/>
    <property type="match status" value="1"/>
</dbReference>
<dbReference type="HAMAP" id="MF_01627">
    <property type="entry name" value="Pur_nucleosid_phosp"/>
    <property type="match status" value="1"/>
</dbReference>
<dbReference type="GO" id="GO:0006152">
    <property type="term" value="P:purine nucleoside catabolic process"/>
    <property type="evidence" value="ECO:0007669"/>
    <property type="project" value="TreeGrafter"/>
</dbReference>
<dbReference type="Pfam" id="PF01048">
    <property type="entry name" value="PNP_UDP_1"/>
    <property type="match status" value="1"/>
</dbReference>
<dbReference type="InterPro" id="IPR000845">
    <property type="entry name" value="Nucleoside_phosphorylase_d"/>
</dbReference>
<keyword evidence="2 5" id="KW-0328">Glycosyltransferase</keyword>
<comment type="similarity">
    <text evidence="1 5">Belongs to the PNP/UDP phosphorylase family.</text>
</comment>
<organism evidence="7 8">
    <name type="scientific">Pseudidiomarina aquimaris</name>
    <dbReference type="NCBI Taxonomy" id="641841"/>
    <lineage>
        <taxon>Bacteria</taxon>
        <taxon>Pseudomonadati</taxon>
        <taxon>Pseudomonadota</taxon>
        <taxon>Gammaproteobacteria</taxon>
        <taxon>Alteromonadales</taxon>
        <taxon>Idiomarinaceae</taxon>
        <taxon>Pseudidiomarina</taxon>
    </lineage>
</organism>
<evidence type="ECO:0000256" key="5">
    <source>
        <dbReference type="HAMAP-Rule" id="MF_01627"/>
    </source>
</evidence>
<reference evidence="8" key="1">
    <citation type="journal article" date="2018" name="Front. Microbiol.">
        <title>Genome-Based Analysis Reveals the Taxonomy and Diversity of the Family Idiomarinaceae.</title>
        <authorList>
            <person name="Liu Y."/>
            <person name="Lai Q."/>
            <person name="Shao Z."/>
        </authorList>
    </citation>
    <scope>NUCLEOTIDE SEQUENCE [LARGE SCALE GENOMIC DNA]</scope>
    <source>
        <strain evidence="8">SW15</strain>
    </source>
</reference>
<evidence type="ECO:0000313" key="8">
    <source>
        <dbReference type="Proteomes" id="UP000286678"/>
    </source>
</evidence>
<feature type="binding site" description="in other chain" evidence="5">
    <location>
        <begin position="88"/>
        <end position="91"/>
    </location>
    <ligand>
        <name>phosphate</name>
        <dbReference type="ChEBI" id="CHEBI:43474"/>
        <note>ligand shared between dimeric partners</note>
    </ligand>
</feature>
<dbReference type="Gene3D" id="3.40.50.1580">
    <property type="entry name" value="Nucleoside phosphorylase domain"/>
    <property type="match status" value="1"/>
</dbReference>
<proteinExistence type="inferred from homology"/>
<comment type="subunit">
    <text evidence="5">Homohexamer; trimer of homodimers.</text>
</comment>
<feature type="binding site" description="in other chain" evidence="5">
    <location>
        <begin position="204"/>
        <end position="205"/>
    </location>
    <ligand>
        <name>a purine D-ribonucleoside</name>
        <dbReference type="ChEBI" id="CHEBI:142355"/>
        <note>ligand shared between dimeric partners</note>
    </ligand>
</feature>
<dbReference type="EC" id="2.4.2.1" evidence="5"/>
<dbReference type="GO" id="GO:0004731">
    <property type="term" value="F:purine-nucleoside phosphorylase activity"/>
    <property type="evidence" value="ECO:0007669"/>
    <property type="project" value="UniProtKB-UniRule"/>
</dbReference>
<feature type="binding site" evidence="5">
    <location>
        <position position="5"/>
    </location>
    <ligand>
        <name>a purine D-ribonucleoside</name>
        <dbReference type="ChEBI" id="CHEBI:142355"/>
        <note>ligand shared between dimeric partners</note>
    </ligand>
</feature>
<sequence>MSTPHINATTDAFAPTCLLPGDPLRAKFIAETYLDDAECVTDVRNMLGYTGTYKGDRISVMGTGMGMPSCAIYATELVRNYGVKRLIRIGSCGAVQPEVKLNDVILANSASTDSNMNRQRFGGLDFAACATPRLVQQFLNTADANQQDIAVGQVFSTDSFYDSPASRIEQLQHMGVLAVEMEAAALYAIAAQYKVQAACLLTVSDHLLTQESLPSSARQTSFNEMVELTLSAC</sequence>
<gene>
    <name evidence="5 7" type="primary">deoD</name>
    <name evidence="7" type="ORF">CWE21_12845</name>
</gene>
<dbReference type="OrthoDB" id="9782889at2"/>
<dbReference type="Proteomes" id="UP000286678">
    <property type="component" value="Unassembled WGS sequence"/>
</dbReference>
<dbReference type="PANTHER" id="PTHR43691:SF11">
    <property type="entry name" value="FI09636P-RELATED"/>
    <property type="match status" value="1"/>
</dbReference>
<feature type="binding site" description="in other chain" evidence="5">
    <location>
        <begin position="180"/>
        <end position="182"/>
    </location>
    <ligand>
        <name>a purine D-ribonucleoside</name>
        <dbReference type="ChEBI" id="CHEBI:142355"/>
        <note>ligand shared between dimeric partners</note>
    </ligand>
</feature>
<keyword evidence="8" id="KW-1185">Reference proteome</keyword>
<comment type="catalytic activity">
    <reaction evidence="5">
        <text>a purine 2'-deoxy-D-ribonucleoside + phosphate = a purine nucleobase + 2-deoxy-alpha-D-ribose 1-phosphate</text>
        <dbReference type="Rhea" id="RHEA:36431"/>
        <dbReference type="ChEBI" id="CHEBI:26386"/>
        <dbReference type="ChEBI" id="CHEBI:43474"/>
        <dbReference type="ChEBI" id="CHEBI:57259"/>
        <dbReference type="ChEBI" id="CHEBI:142361"/>
        <dbReference type="EC" id="2.4.2.1"/>
    </reaction>
</comment>
<feature type="site" description="Important for catalytic activity" evidence="5">
    <location>
        <position position="218"/>
    </location>
</feature>
<dbReference type="PROSITE" id="PS01232">
    <property type="entry name" value="PNP_UDP_1"/>
    <property type="match status" value="1"/>
</dbReference>
<dbReference type="RefSeq" id="WP_126834839.1">
    <property type="nucleotide sequence ID" value="NZ_PIPT01000012.1"/>
</dbReference>
<feature type="binding site" description="in other chain" evidence="5">
    <location>
        <position position="21"/>
    </location>
    <ligand>
        <name>phosphate</name>
        <dbReference type="ChEBI" id="CHEBI:43474"/>
        <note>ligand shared between dimeric partners</note>
    </ligand>
</feature>
<feature type="binding site" evidence="5">
    <location>
        <position position="44"/>
    </location>
    <ligand>
        <name>phosphate</name>
        <dbReference type="ChEBI" id="CHEBI:43474"/>
        <note>ligand shared between dimeric partners</note>
    </ligand>
</feature>
<evidence type="ECO:0000259" key="6">
    <source>
        <dbReference type="Pfam" id="PF01048"/>
    </source>
</evidence>
<dbReference type="InterPro" id="IPR018016">
    <property type="entry name" value="Nucleoside_phosphorylase_CS"/>
</dbReference>
<evidence type="ECO:0000256" key="3">
    <source>
        <dbReference type="ARBA" id="ARBA00022679"/>
    </source>
</evidence>
<feature type="binding site" description="in other chain" evidence="5">
    <location>
        <position position="25"/>
    </location>
    <ligand>
        <name>phosphate</name>
        <dbReference type="ChEBI" id="CHEBI:43474"/>
        <note>ligand shared between dimeric partners</note>
    </ligand>
</feature>
<comment type="function">
    <text evidence="5">Catalyzes the reversible phosphorolytic breakdown of the N-glycosidic bond in the beta-(deoxy)ribonucleoside molecules, with the formation of the corresponding free purine bases and pentose-1-phosphate.</text>
</comment>
<dbReference type="InterPro" id="IPR004402">
    <property type="entry name" value="DeoD-type"/>
</dbReference>
<comment type="caution">
    <text evidence="7">The sequence shown here is derived from an EMBL/GenBank/DDBJ whole genome shotgun (WGS) entry which is preliminary data.</text>
</comment>
<evidence type="ECO:0000256" key="1">
    <source>
        <dbReference type="ARBA" id="ARBA00010456"/>
    </source>
</evidence>
<dbReference type="GO" id="GO:0004850">
    <property type="term" value="F:uridine phosphorylase activity"/>
    <property type="evidence" value="ECO:0007669"/>
    <property type="project" value="UniProtKB-EC"/>
</dbReference>
<dbReference type="GO" id="GO:0005829">
    <property type="term" value="C:cytosol"/>
    <property type="evidence" value="ECO:0007669"/>
    <property type="project" value="TreeGrafter"/>
</dbReference>
<dbReference type="PANTHER" id="PTHR43691">
    <property type="entry name" value="URIDINE PHOSPHORYLASE"/>
    <property type="match status" value="1"/>
</dbReference>
<evidence type="ECO:0000256" key="2">
    <source>
        <dbReference type="ARBA" id="ARBA00022676"/>
    </source>
</evidence>
<dbReference type="EMBL" id="PIPT01000012">
    <property type="protein sequence ID" value="RUO45889.1"/>
    <property type="molecule type" value="Genomic_DNA"/>
</dbReference>
<keyword evidence="3 5" id="KW-0808">Transferase</keyword>
<evidence type="ECO:0000313" key="7">
    <source>
        <dbReference type="EMBL" id="RUO45889.1"/>
    </source>
</evidence>
<protein>
    <recommendedName>
        <fullName evidence="5">Purine nucleoside phosphorylase DeoD-type</fullName>
        <shortName evidence="5">PNP</shortName>
        <ecNumber evidence="5">2.4.2.1</ecNumber>
    </recommendedName>
</protein>
<dbReference type="SUPFAM" id="SSF53167">
    <property type="entry name" value="Purine and uridine phosphorylases"/>
    <property type="match status" value="1"/>
</dbReference>
<feature type="active site" description="Proton donor" evidence="5">
    <location>
        <position position="205"/>
    </location>
</feature>
<dbReference type="NCBIfam" id="NF004489">
    <property type="entry name" value="PRK05819.1"/>
    <property type="match status" value="1"/>
</dbReference>
<comment type="catalytic activity">
    <reaction evidence="5">
        <text>a purine D-ribonucleoside + phosphate = a purine nucleobase + alpha-D-ribose 1-phosphate</text>
        <dbReference type="Rhea" id="RHEA:19805"/>
        <dbReference type="ChEBI" id="CHEBI:26386"/>
        <dbReference type="ChEBI" id="CHEBI:43474"/>
        <dbReference type="ChEBI" id="CHEBI:57720"/>
        <dbReference type="ChEBI" id="CHEBI:142355"/>
        <dbReference type="EC" id="2.4.2.1"/>
    </reaction>
</comment>
<dbReference type="AlphaFoldDB" id="A0A432XAW4"/>
<feature type="domain" description="Nucleoside phosphorylase" evidence="6">
    <location>
        <begin position="17"/>
        <end position="209"/>
    </location>
</feature>
<accession>A0A432XAW4</accession>
<name>A0A432XAW4_9GAMM</name>
<comment type="catalytic activity">
    <reaction evidence="4">
        <text>uridine + phosphate = alpha-D-ribose 1-phosphate + uracil</text>
        <dbReference type="Rhea" id="RHEA:24388"/>
        <dbReference type="ChEBI" id="CHEBI:16704"/>
        <dbReference type="ChEBI" id="CHEBI:17568"/>
        <dbReference type="ChEBI" id="CHEBI:43474"/>
        <dbReference type="ChEBI" id="CHEBI:57720"/>
        <dbReference type="EC" id="2.4.2.3"/>
    </reaction>
</comment>
<dbReference type="CDD" id="cd09006">
    <property type="entry name" value="PNP_EcPNPI-like"/>
    <property type="match status" value="1"/>
</dbReference>
<dbReference type="InterPro" id="IPR035994">
    <property type="entry name" value="Nucleoside_phosphorylase_sf"/>
</dbReference>